<dbReference type="SUPFAM" id="SSF52540">
    <property type="entry name" value="P-loop containing nucleoside triphosphate hydrolases"/>
    <property type="match status" value="2"/>
</dbReference>
<evidence type="ECO:0000256" key="1">
    <source>
        <dbReference type="SAM" id="Coils"/>
    </source>
</evidence>
<keyword evidence="1" id="KW-0175">Coiled coil</keyword>
<feature type="coiled-coil region" evidence="1">
    <location>
        <begin position="616"/>
        <end position="905"/>
    </location>
</feature>
<organism evidence="2 3">
    <name type="scientific">Flammeovirga pacifica</name>
    <dbReference type="NCBI Taxonomy" id="915059"/>
    <lineage>
        <taxon>Bacteria</taxon>
        <taxon>Pseudomonadati</taxon>
        <taxon>Bacteroidota</taxon>
        <taxon>Cytophagia</taxon>
        <taxon>Cytophagales</taxon>
        <taxon>Flammeovirgaceae</taxon>
        <taxon>Flammeovirga</taxon>
    </lineage>
</organism>
<proteinExistence type="predicted"/>
<dbReference type="InterPro" id="IPR021979">
    <property type="entry name" value="DUF3584"/>
</dbReference>
<reference evidence="2 3" key="1">
    <citation type="journal article" date="2012" name="Int. J. Syst. Evol. Microbiol.">
        <title>Flammeovirga pacifica sp. nov., isolated from deep-sea sediment.</title>
        <authorList>
            <person name="Xu H."/>
            <person name="Fu Y."/>
            <person name="Yang N."/>
            <person name="Ding Z."/>
            <person name="Lai Q."/>
            <person name="Zeng R."/>
        </authorList>
    </citation>
    <scope>NUCLEOTIDE SEQUENCE [LARGE SCALE GENOMIC DNA]</scope>
    <source>
        <strain evidence="3">DSM 24597 / LMG 26175 / WPAGA1</strain>
    </source>
</reference>
<dbReference type="EMBL" id="JRYR02000001">
    <property type="protein sequence ID" value="OHX67725.1"/>
    <property type="molecule type" value="Genomic_DNA"/>
</dbReference>
<sequence>MNTTATPKRYLNKLVLIKSAGFDYAEVNLGGNIHFVGSNGFGKTTVLRAVLFFYHATSEKRELGIKEQQMSFSEYYFQDLNARLIYEIVTPRGKHCLMVYKSGGRLRFRFLDAAYDKDFFIKDRKACSHDEVLENVTEKQVTFSDEIRRFADLRKVVYGVSRYNTQFSLLKPSVGVKSQHVDGIPKAITNIFRSSGLKSDYIKRAIAEAASADFEMQPISLETIANFIHEFDDQLTDFEDFEKHKAGAEEIVSIEAEINQQLNYQKRLAHQIGGGVALASKHLADSERLLAEMQEEENTMKAKYEKAENTYQTNTAEVNQELGETKATLKEIERREKEYQTIVIDGEKYTLDHTLELSTEGPRLNDQLAYQQEVKQMLVAKTVEVEHLIEEQKKSVLSKYATRKNEFNEEKQQLRESLHAQKDKFTSDKQQALEDLRNKYFAEEEKFRIELDEAKEIRTRASVALEMEKEKDFAKSLLMESNTKRVKLSQEISDLKHQISETENDISNTKERKRLEEQIIRKEALSQHAELERQVTIISDEVEEWKVRQENYEGTLRAFLDQNKSDWAETIGKVCDEHLLSRKDLKPQLVEGSSFYGLDLDTSSLVAQVTATDHIASTLEQKRAQLKSAKENLNELDSIVDKKVAKLLESSSKKLARLEQKLAEFNHQLDTFDTDLQKAREQEATIISKGEELKENALVELRRKLRIASENCELIEGKLADLKDDKWSRERETSDVFNNKINTVVSEVEANIATLEKEWSAYQNDHDKRLRQLEEERKGLLEEKGIDTGKLDEVEQEIKVLIKKLKQVEQAQMIKRDYEKDKVYYLDKAEETRNKLKHQEKEIATLKAAYDQAVEEYEEQLNHLDDKRDNYRRTKDQSNHLLKQFKAAKEEDEQAYERLQKYLDEGAKDVNDAEVNDSDLSFLLTELRKSLKERGRLTSSFKSKGQVFTGVFRKDNHLRIPTLYAQSSLKEFTYLAKNILPSLLDGERLDHMRDQLEKQHREIISSVARQVKDLSDTSDLIKKIVRDINNSFARSNFVGVVKSIELEYNENNTPLLTTLKKIYRLNEDVSFSDQGDIFKVNVNTSASDSRQSVQLLKDLRRVIRDHSQKQITLEDTFMLRFRVIENNNDTGWVEKLSNVGSEGTDVLVKSMIYITLLTVFQDNAYKEQDDYFVHCVIDEVGKLSDRYLRDLIHYTSTKNIRLIFGSPNENDPSIYDHVLKLERNSKTNKASVVKLVSEM</sequence>
<feature type="coiled-coil region" evidence="1">
    <location>
        <begin position="397"/>
        <end position="424"/>
    </location>
</feature>
<comment type="caution">
    <text evidence="2">The sequence shown here is derived from an EMBL/GenBank/DDBJ whole genome shotgun (WGS) entry which is preliminary data.</text>
</comment>
<dbReference type="RefSeq" id="WP_044228444.1">
    <property type="nucleotide sequence ID" value="NZ_JRYR02000001.1"/>
</dbReference>
<dbReference type="Proteomes" id="UP000179797">
    <property type="component" value="Unassembled WGS sequence"/>
</dbReference>
<accession>A0A1S1Z3S0</accession>
<feature type="coiled-coil region" evidence="1">
    <location>
        <begin position="276"/>
        <end position="335"/>
    </location>
</feature>
<gene>
    <name evidence="2" type="ORF">NH26_15910</name>
</gene>
<dbReference type="Pfam" id="PF12128">
    <property type="entry name" value="DUF3584"/>
    <property type="match status" value="1"/>
</dbReference>
<dbReference type="STRING" id="915059.NH26_15910"/>
<evidence type="ECO:0000313" key="2">
    <source>
        <dbReference type="EMBL" id="OHX67725.1"/>
    </source>
</evidence>
<name>A0A1S1Z3S0_FLAPC</name>
<dbReference type="InterPro" id="IPR027417">
    <property type="entry name" value="P-loop_NTPase"/>
</dbReference>
<protein>
    <recommendedName>
        <fullName evidence="4">ATP-binding protein</fullName>
    </recommendedName>
</protein>
<dbReference type="OrthoDB" id="9810371at2"/>
<evidence type="ECO:0000313" key="3">
    <source>
        <dbReference type="Proteomes" id="UP000179797"/>
    </source>
</evidence>
<evidence type="ECO:0008006" key="4">
    <source>
        <dbReference type="Google" id="ProtNLM"/>
    </source>
</evidence>
<keyword evidence="3" id="KW-1185">Reference proteome</keyword>
<dbReference type="AlphaFoldDB" id="A0A1S1Z3S0"/>
<feature type="coiled-coil region" evidence="1">
    <location>
        <begin position="478"/>
        <end position="548"/>
    </location>
</feature>